<feature type="non-terminal residue" evidence="1">
    <location>
        <position position="1"/>
    </location>
</feature>
<protein>
    <submittedName>
        <fullName evidence="1">Uncharacterized protein</fullName>
    </submittedName>
</protein>
<dbReference type="AlphaFoldDB" id="A0A1D1ZHJ3"/>
<evidence type="ECO:0000313" key="1">
    <source>
        <dbReference type="EMBL" id="JAT66338.1"/>
    </source>
</evidence>
<dbReference type="EMBL" id="GDJX01001598">
    <property type="protein sequence ID" value="JAT66338.1"/>
    <property type="molecule type" value="Transcribed_RNA"/>
</dbReference>
<name>A0A1D1ZHJ3_9ARAE</name>
<proteinExistence type="predicted"/>
<organism evidence="1">
    <name type="scientific">Anthurium amnicola</name>
    <dbReference type="NCBI Taxonomy" id="1678845"/>
    <lineage>
        <taxon>Eukaryota</taxon>
        <taxon>Viridiplantae</taxon>
        <taxon>Streptophyta</taxon>
        <taxon>Embryophyta</taxon>
        <taxon>Tracheophyta</taxon>
        <taxon>Spermatophyta</taxon>
        <taxon>Magnoliopsida</taxon>
        <taxon>Liliopsida</taxon>
        <taxon>Araceae</taxon>
        <taxon>Pothoideae</taxon>
        <taxon>Potheae</taxon>
        <taxon>Anthurium</taxon>
    </lineage>
</organism>
<reference evidence="1" key="1">
    <citation type="submission" date="2015-07" db="EMBL/GenBank/DDBJ databases">
        <title>Transcriptome Assembly of Anthurium amnicola.</title>
        <authorList>
            <person name="Suzuki J."/>
        </authorList>
    </citation>
    <scope>NUCLEOTIDE SEQUENCE</scope>
</reference>
<gene>
    <name evidence="1" type="ORF">g.100925</name>
</gene>
<accession>A0A1D1ZHJ3</accession>
<sequence>FVAFQRTATWGLRVDHIPYDKMEEHPSFGNVEVRAKVSFPCWKVGPLLGSSPCVCCDTNAQLEGEDAFHYFQGRYKVDNFKMRGRLWFGGTSSRPSKGSPGIEISIPTTCGERRFELKNLPGI</sequence>